<dbReference type="GO" id="GO:0003830">
    <property type="term" value="F:beta-1,4-mannosylglycoprotein 4-beta-N-acetylglucosaminyltransferase activity"/>
    <property type="evidence" value="ECO:0007669"/>
    <property type="project" value="InterPro"/>
</dbReference>
<dbReference type="PROSITE" id="PS01186">
    <property type="entry name" value="EGF_2"/>
    <property type="match status" value="1"/>
</dbReference>
<evidence type="ECO:0000313" key="4">
    <source>
        <dbReference type="Proteomes" id="UP000821853"/>
    </source>
</evidence>
<dbReference type="GO" id="GO:0006044">
    <property type="term" value="P:N-acetylglucosamine metabolic process"/>
    <property type="evidence" value="ECO:0007669"/>
    <property type="project" value="TreeGrafter"/>
</dbReference>
<dbReference type="EMBL" id="JABSTR010000011">
    <property type="protein sequence ID" value="KAH9380946.1"/>
    <property type="molecule type" value="Genomic_DNA"/>
</dbReference>
<comment type="caution">
    <text evidence="1">Lacks conserved residue(s) required for the propagation of feature annotation.</text>
</comment>
<dbReference type="PANTHER" id="PTHR12224">
    <property type="entry name" value="BETA-1,4-MANNOSYL-GLYCOPROTEIN BETA-1,4-N-ACETYLGLUCOSAMINYL-TRANSFERASE"/>
    <property type="match status" value="1"/>
</dbReference>
<dbReference type="PROSITE" id="PS00022">
    <property type="entry name" value="EGF_1"/>
    <property type="match status" value="1"/>
</dbReference>
<evidence type="ECO:0000256" key="1">
    <source>
        <dbReference type="PROSITE-ProRule" id="PRU00076"/>
    </source>
</evidence>
<keyword evidence="4" id="KW-1185">Reference proteome</keyword>
<name>A0A9J6GZS5_HAELO</name>
<evidence type="ECO:0000313" key="3">
    <source>
        <dbReference type="EMBL" id="KAH9380946.1"/>
    </source>
</evidence>
<dbReference type="GO" id="GO:0016020">
    <property type="term" value="C:membrane"/>
    <property type="evidence" value="ECO:0007669"/>
    <property type="project" value="InterPro"/>
</dbReference>
<feature type="disulfide bond" evidence="1">
    <location>
        <begin position="4"/>
        <end position="13"/>
    </location>
</feature>
<keyword evidence="1" id="KW-0245">EGF-like domain</keyword>
<dbReference type="InterPro" id="IPR000742">
    <property type="entry name" value="EGF"/>
</dbReference>
<dbReference type="Proteomes" id="UP000821853">
    <property type="component" value="Chromosome 9"/>
</dbReference>
<accession>A0A9J6GZS5</accession>
<feature type="domain" description="EGF-like" evidence="2">
    <location>
        <begin position="1"/>
        <end position="14"/>
    </location>
</feature>
<dbReference type="InterPro" id="IPR006813">
    <property type="entry name" value="Glyco_trans_17"/>
</dbReference>
<dbReference type="PROSITE" id="PS50026">
    <property type="entry name" value="EGF_3"/>
    <property type="match status" value="1"/>
</dbReference>
<reference evidence="3 4" key="1">
    <citation type="journal article" date="2020" name="Cell">
        <title>Large-Scale Comparative Analyses of Tick Genomes Elucidate Their Genetic Diversity and Vector Capacities.</title>
        <authorList>
            <consortium name="Tick Genome and Microbiome Consortium (TIGMIC)"/>
            <person name="Jia N."/>
            <person name="Wang J."/>
            <person name="Shi W."/>
            <person name="Du L."/>
            <person name="Sun Y."/>
            <person name="Zhan W."/>
            <person name="Jiang J.F."/>
            <person name="Wang Q."/>
            <person name="Zhang B."/>
            <person name="Ji P."/>
            <person name="Bell-Sakyi L."/>
            <person name="Cui X.M."/>
            <person name="Yuan T.T."/>
            <person name="Jiang B.G."/>
            <person name="Yang W.F."/>
            <person name="Lam T.T."/>
            <person name="Chang Q.C."/>
            <person name="Ding S.J."/>
            <person name="Wang X.J."/>
            <person name="Zhu J.G."/>
            <person name="Ruan X.D."/>
            <person name="Zhao L."/>
            <person name="Wei J.T."/>
            <person name="Ye R.Z."/>
            <person name="Que T.C."/>
            <person name="Du C.H."/>
            <person name="Zhou Y.H."/>
            <person name="Cheng J.X."/>
            <person name="Dai P.F."/>
            <person name="Guo W.B."/>
            <person name="Han X.H."/>
            <person name="Huang E.J."/>
            <person name="Li L.F."/>
            <person name="Wei W."/>
            <person name="Gao Y.C."/>
            <person name="Liu J.Z."/>
            <person name="Shao H.Z."/>
            <person name="Wang X."/>
            <person name="Wang C.C."/>
            <person name="Yang T.C."/>
            <person name="Huo Q.B."/>
            <person name="Li W."/>
            <person name="Chen H.Y."/>
            <person name="Chen S.E."/>
            <person name="Zhou L.G."/>
            <person name="Ni X.B."/>
            <person name="Tian J.H."/>
            <person name="Sheng Y."/>
            <person name="Liu T."/>
            <person name="Pan Y.S."/>
            <person name="Xia L.Y."/>
            <person name="Li J."/>
            <person name="Zhao F."/>
            <person name="Cao W.C."/>
        </authorList>
    </citation>
    <scope>NUCLEOTIDE SEQUENCE [LARGE SCALE GENOMIC DNA]</scope>
    <source>
        <strain evidence="3">HaeL-2018</strain>
    </source>
</reference>
<dbReference type="AlphaFoldDB" id="A0A9J6GZS5"/>
<dbReference type="VEuPathDB" id="VectorBase:HLOH_053438"/>
<sequence length="750" mass="85775">MCVCSPGWHGVHCSIPEAVWRTVKFQKLYANGQIKRRSKPRTLINGLVFNHELDLLDIRVKELGDAVDYYVIVESNYTYFGSLKALHLRSNLSAGFLYQYRHKIIPLAIGVYNYGDGSPWAPENYFRTSIWREGQHRLPSLRDDDLFWISDADEIPDRNVLLFLKHHDGYGEPLALTLRWFLYGFFWENRKPVDVGGVCTVGFIRNVYRNDSLLLRGMRKFRHVRLPNTGTFQEKWTLMGTAPRYAGWHCSWCFNARGIQEEYTPGYPPSNLLVTTRCTVTNIRATQLLHPGYAGLQDVLFAISEAIKRKHPEISTTTVGIIPAAMSPNRRKSVLLFCAFSVFLGTAPLFLKYTRCVHCTCQNASTLDDGVVRAKVVSSENPPIQSTGLLQGEHSKRPLANVSALRLAQCFKEGTVPGLENRMCVCLPGWHGVECSVPEAVWRTLDFQEAYAKGQIKRRSKPRTLINGLVFNHELDLLDIRVKELGDAVDYYVIAESNYTYFGSPKGLHLRSNLTAGFLREYRHKIITLALGVYNYENGDPWAPENYCYTSVWREGQHRLPSLRDDDLFWLSDADEIPNRDVLLFLKHHDGYGEPLALALRWFLYGFFWEKWEPVDVGGVCTVAYMRHALGNDSLRLRRMRAYAKLNSWNTGTVQGKWTLRGTAPRYAGWHCSWCFSTRGIQVKLASAQRDDGIRWGDFANKSDLAYIESLRKSGQYFDHKGKLRACNPNDTAPAYVKNNQNLFPYLMVA</sequence>
<proteinExistence type="predicted"/>
<keyword evidence="1" id="KW-1015">Disulfide bond</keyword>
<organism evidence="3 4">
    <name type="scientific">Haemaphysalis longicornis</name>
    <name type="common">Bush tick</name>
    <dbReference type="NCBI Taxonomy" id="44386"/>
    <lineage>
        <taxon>Eukaryota</taxon>
        <taxon>Metazoa</taxon>
        <taxon>Ecdysozoa</taxon>
        <taxon>Arthropoda</taxon>
        <taxon>Chelicerata</taxon>
        <taxon>Arachnida</taxon>
        <taxon>Acari</taxon>
        <taxon>Parasitiformes</taxon>
        <taxon>Ixodida</taxon>
        <taxon>Ixodoidea</taxon>
        <taxon>Ixodidae</taxon>
        <taxon>Haemaphysalinae</taxon>
        <taxon>Haemaphysalis</taxon>
    </lineage>
</organism>
<dbReference type="OrthoDB" id="6474464at2759"/>
<gene>
    <name evidence="3" type="ORF">HPB48_008165</name>
</gene>
<dbReference type="Pfam" id="PF04724">
    <property type="entry name" value="Glyco_transf_17"/>
    <property type="match status" value="2"/>
</dbReference>
<evidence type="ECO:0000259" key="2">
    <source>
        <dbReference type="PROSITE" id="PS50026"/>
    </source>
</evidence>
<comment type="caution">
    <text evidence="3">The sequence shown here is derived from an EMBL/GenBank/DDBJ whole genome shotgun (WGS) entry which is preliminary data.</text>
</comment>
<dbReference type="PANTHER" id="PTHR12224:SF0">
    <property type="entry name" value="BETA-1,4-MANNOSYL-GLYCOPROTEIN 4-BETA-N-ACETYLGLUCOSAMINYLTRANSFERASE"/>
    <property type="match status" value="1"/>
</dbReference>
<protein>
    <recommendedName>
        <fullName evidence="2">EGF-like domain-containing protein</fullName>
    </recommendedName>
</protein>